<sequence>MSVMTGRHVLRVSEMSRLAATSVAQAGAGRVHSVFHHCFNITRPDGAWLTVAFMPFPRTPDAIIVETCADGVDAADFYFFPDLEPSLAAEIAPERIAVPDAGIEIALDGAALFDTRRHPFPRAGRGPARATRNLDTARALIRRDGRSCDAPEFRRRAEPALAALAAAIIAGDDTATRAHCEALLGLGIGLTPSGDDILGGIAAGLFLSDEAGEQNRFLPMLLDLLRDDRRTTDVSARSLKLCADGEINDGVFEAARAILFDDEAETKRAVSSLLAIGHTSGTETARGLCLGLRLAEEIFCRRHVGGGN</sequence>
<protein>
    <recommendedName>
        <fullName evidence="3">DUF2877 domain-containing protein</fullName>
    </recommendedName>
</protein>
<dbReference type="OrthoDB" id="4933449at2"/>
<gene>
    <name evidence="1" type="ORF">AW736_06195</name>
</gene>
<dbReference type="STRING" id="1184151.AW736_06195"/>
<accession>A0A178ILM7</accession>
<keyword evidence="2" id="KW-1185">Reference proteome</keyword>
<proteinExistence type="predicted"/>
<dbReference type="AlphaFoldDB" id="A0A178ILM7"/>
<dbReference type="Pfam" id="PF11392">
    <property type="entry name" value="AllH"/>
    <property type="match status" value="1"/>
</dbReference>
<comment type="caution">
    <text evidence="1">The sequence shown here is derived from an EMBL/GenBank/DDBJ whole genome shotgun (WGS) entry which is preliminary data.</text>
</comment>
<reference evidence="1 2" key="1">
    <citation type="submission" date="2016-01" db="EMBL/GenBank/DDBJ databases">
        <title>High potential of lignocellulose degradation of a new Verrucomicrobia species.</title>
        <authorList>
            <person name="Wang Y."/>
            <person name="Shi Y."/>
            <person name="Qiu Z."/>
            <person name="Liu S."/>
            <person name="Yang H."/>
        </authorList>
    </citation>
    <scope>NUCLEOTIDE SEQUENCE [LARGE SCALE GENOMIC DNA]</scope>
    <source>
        <strain evidence="1 2">TSB47</strain>
    </source>
</reference>
<evidence type="ECO:0000313" key="2">
    <source>
        <dbReference type="Proteomes" id="UP000078486"/>
    </source>
</evidence>
<dbReference type="Proteomes" id="UP000078486">
    <property type="component" value="Unassembled WGS sequence"/>
</dbReference>
<organism evidence="1 2">
    <name type="scientific">Termitidicoccus mucosus</name>
    <dbReference type="NCBI Taxonomy" id="1184151"/>
    <lineage>
        <taxon>Bacteria</taxon>
        <taxon>Pseudomonadati</taxon>
        <taxon>Verrucomicrobiota</taxon>
        <taxon>Opitutia</taxon>
        <taxon>Opitutales</taxon>
        <taxon>Opitutaceae</taxon>
        <taxon>Termitidicoccus</taxon>
    </lineage>
</organism>
<name>A0A178ILM7_9BACT</name>
<dbReference type="InterPro" id="IPR021530">
    <property type="entry name" value="AllH-like"/>
</dbReference>
<evidence type="ECO:0000313" key="1">
    <source>
        <dbReference type="EMBL" id="OAM90774.1"/>
    </source>
</evidence>
<dbReference type="EMBL" id="LRRQ01000048">
    <property type="protein sequence ID" value="OAM90774.1"/>
    <property type="molecule type" value="Genomic_DNA"/>
</dbReference>
<evidence type="ECO:0008006" key="3">
    <source>
        <dbReference type="Google" id="ProtNLM"/>
    </source>
</evidence>